<comment type="catalytic activity">
    <reaction evidence="2">
        <text>gamma-L-glutamyl-hercynylcysteine S-oxide + H2O = S-(hercyn-2-yl)-L-cysteine S-oxide + L-glutamate</text>
        <dbReference type="Rhea" id="RHEA:42684"/>
        <dbReference type="ChEBI" id="CHEBI:15377"/>
        <dbReference type="ChEBI" id="CHEBI:29985"/>
        <dbReference type="ChEBI" id="CHEBI:82703"/>
        <dbReference type="ChEBI" id="CHEBI:82706"/>
        <dbReference type="EC" id="3.5.1.118"/>
    </reaction>
</comment>
<reference evidence="3 4" key="1">
    <citation type="journal article" date="2014" name="Genome Announc.">
        <title>Draft Genome Sequence of Propane- and Butane-Oxidizing Actinobacterium Rhodococcus ruber IEGM 231.</title>
        <authorList>
            <person name="Ivshina I.B."/>
            <person name="Kuyukina M.S."/>
            <person name="Krivoruchko A.V."/>
            <person name="Barbe V."/>
            <person name="Fischer C."/>
        </authorList>
    </citation>
    <scope>NUCLEOTIDE SEQUENCE [LARGE SCALE GENOMIC DNA]</scope>
</reference>
<dbReference type="PANTHER" id="PTHR43187">
    <property type="entry name" value="GLUTAMINE AMIDOTRANSFERASE DUG3-RELATED"/>
    <property type="match status" value="1"/>
</dbReference>
<comment type="function">
    <text evidence="2">Catalyzes the hydrolysis of the gamma-glutamyl amide bond of hercynyl-gamma-L-glutamyl-L-cysteine sulfoxide to produce hercynylcysteine sulfoxide, a step in the biosynthesis pathway of ergothioneine.</text>
</comment>
<dbReference type="OrthoDB" id="9804310at2"/>
<dbReference type="Gene3D" id="3.60.20.10">
    <property type="entry name" value="Glutamine Phosphoribosylpyrophosphate, subunit 1, domain 1"/>
    <property type="match status" value="1"/>
</dbReference>
<protein>
    <recommendedName>
        <fullName evidence="2">Gamma-glutamyl-hercynylcysteine sulfoxide hydrolase</fullName>
        <ecNumber evidence="2">3.5.1.118</ecNumber>
    </recommendedName>
    <alternativeName>
        <fullName evidence="2">Gamma-glutamyl hercynylcysteine S-oxide hydrolase</fullName>
    </alternativeName>
</protein>
<dbReference type="PROSITE" id="PS51278">
    <property type="entry name" value="GATASE_TYPE_2"/>
    <property type="match status" value="1"/>
</dbReference>
<dbReference type="KEGG" id="rrz:CS378_22370"/>
<dbReference type="InterPro" id="IPR026869">
    <property type="entry name" value="EgtC-like"/>
</dbReference>
<dbReference type="GO" id="GO:0016811">
    <property type="term" value="F:hydrolase activity, acting on carbon-nitrogen (but not peptide) bonds, in linear amides"/>
    <property type="evidence" value="ECO:0007669"/>
    <property type="project" value="UniProtKB-UniRule"/>
</dbReference>
<dbReference type="RefSeq" id="WP_026137478.1">
    <property type="nucleotide sequence ID" value="NZ_CP023714.1"/>
</dbReference>
<evidence type="ECO:0000313" key="3">
    <source>
        <dbReference type="EMBL" id="CDZ91311.1"/>
    </source>
</evidence>
<comment type="pathway">
    <text evidence="2">Amino-acid biosynthesis; ergothioneine biosynthesis.</text>
</comment>
<sequence length="248" mass="27065">MCRHLGYLGPVRSVSSLVTEGPRSLVRQSWAPKDMRGGGTINADGFGVAWWGADGFGRYRNPTPIWSDPFVAEGLSHISAGAVMASLRSATEGMPVERSACAPFTRDGWAFSLNGVVRGWPGSLVSLAERLPVAELLRLESPTDAAALWLLLYSRLRSSRPEQALMRLVHDVLDVAPASRLNLLLGNGSGLWATAWYHSLWTLVDEDVAVVSSEPYDDDPRWRQVPDRHLVSARPGHLIVSPMEVAVS</sequence>
<evidence type="ECO:0000256" key="2">
    <source>
        <dbReference type="HAMAP-Rule" id="MF_02036"/>
    </source>
</evidence>
<dbReference type="SUPFAM" id="SSF56235">
    <property type="entry name" value="N-terminal nucleophile aminohydrolases (Ntn hydrolases)"/>
    <property type="match status" value="1"/>
</dbReference>
<dbReference type="EMBL" id="CCSD01000097">
    <property type="protein sequence ID" value="CDZ91311.1"/>
    <property type="molecule type" value="Genomic_DNA"/>
</dbReference>
<dbReference type="eggNOG" id="COG0121">
    <property type="taxonomic scope" value="Bacteria"/>
</dbReference>
<dbReference type="HAMAP" id="MF_02036">
    <property type="entry name" value="EgtC"/>
    <property type="match status" value="1"/>
</dbReference>
<dbReference type="EC" id="3.5.1.118" evidence="2"/>
<dbReference type="CDD" id="cd01908">
    <property type="entry name" value="YafJ"/>
    <property type="match status" value="1"/>
</dbReference>
<dbReference type="UniPathway" id="UPA01014"/>
<dbReference type="InterPro" id="IPR017932">
    <property type="entry name" value="GATase_2_dom"/>
</dbReference>
<dbReference type="NCBIfam" id="TIGR03442">
    <property type="entry name" value="ergothioneine biosynthesis protein EgtC"/>
    <property type="match status" value="1"/>
</dbReference>
<dbReference type="Proteomes" id="UP000042997">
    <property type="component" value="Unassembled WGS sequence"/>
</dbReference>
<dbReference type="PANTHER" id="PTHR43187:SF2">
    <property type="entry name" value="GAMMA-GLUTAMYL-HERCYNYLCYSTEINE SULFOXIDE HYDROLASE"/>
    <property type="match status" value="1"/>
</dbReference>
<dbReference type="Pfam" id="PF13230">
    <property type="entry name" value="GATase_4"/>
    <property type="match status" value="1"/>
</dbReference>
<dbReference type="InterPro" id="IPR032889">
    <property type="entry name" value="EgtC_Actinobacteria"/>
</dbReference>
<dbReference type="GO" id="GO:0052699">
    <property type="term" value="P:ergothioneine biosynthetic process"/>
    <property type="evidence" value="ECO:0007669"/>
    <property type="project" value="UniProtKB-UniRule"/>
</dbReference>
<proteinExistence type="inferred from homology"/>
<dbReference type="InterPro" id="IPR029055">
    <property type="entry name" value="Ntn_hydrolases_N"/>
</dbReference>
<dbReference type="InterPro" id="IPR052373">
    <property type="entry name" value="Gamma-glu_amide_hydrolase"/>
</dbReference>
<keyword evidence="1 2" id="KW-0315">Glutamine amidotransferase</keyword>
<dbReference type="AlphaFoldDB" id="A0A098BUC2"/>
<name>A0A098BUC2_9NOCA</name>
<evidence type="ECO:0000313" key="4">
    <source>
        <dbReference type="Proteomes" id="UP000042997"/>
    </source>
</evidence>
<accession>A0A098BUC2</accession>
<evidence type="ECO:0000256" key="1">
    <source>
        <dbReference type="ARBA" id="ARBA00022962"/>
    </source>
</evidence>
<dbReference type="GeneID" id="66834694"/>
<organism evidence="3 4">
    <name type="scientific">Rhodococcus ruber</name>
    <dbReference type="NCBI Taxonomy" id="1830"/>
    <lineage>
        <taxon>Bacteria</taxon>
        <taxon>Bacillati</taxon>
        <taxon>Actinomycetota</taxon>
        <taxon>Actinomycetes</taxon>
        <taxon>Mycobacteriales</taxon>
        <taxon>Nocardiaceae</taxon>
        <taxon>Rhodococcus</taxon>
    </lineage>
</organism>
<dbReference type="InterPro" id="IPR017808">
    <property type="entry name" value="EgtC"/>
</dbReference>
<gene>
    <name evidence="2" type="primary">egtC</name>
    <name evidence="3" type="ORF">RHRU231_820081</name>
</gene>
<keyword evidence="2" id="KW-0378">Hydrolase</keyword>